<sequence>MWIERIAIEGGVLDGFEEVLHPRLNVLIGGRGTGKSSVIELIRYCLGAATHSKAATKDATEHALGVLGDGRVTLTIRDGAHRILVTRTAIQESPDIDGELFTPPFVFSQSEIEAIGLHAPSRLRLIDGFVDPLEQTSETRSISSRVASITAEIRGLLAEIDDITEKVADLPVLRRHLDELMAERAARSSEHQEIDLFRHALEEITPSLASAHVRFEAIARSAEKLAEWIERVDQALEHKPQIESWPSQIGTPDELVDLRARDLKAFEHIHAGLSEMKSVAEALEQRLGLASSQRIGFENRAREIRVKMEEKQKGTSALERRIAETTQHVSMLASLVELKAERQQRMNSLEAQRNSLILQLDKGRQERTVNRQNIVSRLNRELGPSVRLTLQPFAQRKEYVSALAGALRGSGLRYMELAERISESFSPSEIAVLAERRDLSEISNAISISPDRALRLCDALRSSAGVDLFSTVVEDDVLIELMDGSDYKGIDFLSMGQRCTTILPIILRHMERMIVLDQPEDHLDNAFVVNTLVRAVVGRSENAQTIIATHNPNIPVIGNADRVYQLDSDGSHCFVRVKGELSQPSVVTAISTIMEGGRDAFLKRANFYSENVTNVFD</sequence>
<evidence type="ECO:0000313" key="3">
    <source>
        <dbReference type="Proteomes" id="UP000554520"/>
    </source>
</evidence>
<proteinExistence type="predicted"/>
<keyword evidence="3" id="KW-1185">Reference proteome</keyword>
<protein>
    <recommendedName>
        <fullName evidence="4">Rad50/SbcC-type AAA domain-containing protein</fullName>
    </recommendedName>
</protein>
<evidence type="ECO:0008006" key="4">
    <source>
        <dbReference type="Google" id="ProtNLM"/>
    </source>
</evidence>
<organism evidence="2 3">
    <name type="scientific">Phyllobacterium trifolii</name>
    <dbReference type="NCBI Taxonomy" id="300193"/>
    <lineage>
        <taxon>Bacteria</taxon>
        <taxon>Pseudomonadati</taxon>
        <taxon>Pseudomonadota</taxon>
        <taxon>Alphaproteobacteria</taxon>
        <taxon>Hyphomicrobiales</taxon>
        <taxon>Phyllobacteriaceae</taxon>
        <taxon>Phyllobacterium</taxon>
    </lineage>
</organism>
<dbReference type="Proteomes" id="UP000554520">
    <property type="component" value="Unassembled WGS sequence"/>
</dbReference>
<dbReference type="SUPFAM" id="SSF52540">
    <property type="entry name" value="P-loop containing nucleoside triphosphate hydrolases"/>
    <property type="match status" value="1"/>
</dbReference>
<name>A0A839UA44_9HYPH</name>
<dbReference type="AlphaFoldDB" id="A0A839UA44"/>
<dbReference type="EMBL" id="JACHXN010000014">
    <property type="protein sequence ID" value="MBB3147738.1"/>
    <property type="molecule type" value="Genomic_DNA"/>
</dbReference>
<dbReference type="InterPro" id="IPR027417">
    <property type="entry name" value="P-loop_NTPase"/>
</dbReference>
<dbReference type="RefSeq" id="WP_183663746.1">
    <property type="nucleotide sequence ID" value="NZ_JACHXN010000014.1"/>
</dbReference>
<keyword evidence="1" id="KW-0175">Coiled coil</keyword>
<dbReference type="Gene3D" id="3.40.50.300">
    <property type="entry name" value="P-loop containing nucleotide triphosphate hydrolases"/>
    <property type="match status" value="2"/>
</dbReference>
<comment type="caution">
    <text evidence="2">The sequence shown here is derived from an EMBL/GenBank/DDBJ whole genome shotgun (WGS) entry which is preliminary data.</text>
</comment>
<accession>A0A839UA44</accession>
<feature type="coiled-coil region" evidence="1">
    <location>
        <begin position="332"/>
        <end position="366"/>
    </location>
</feature>
<reference evidence="2 3" key="1">
    <citation type="submission" date="2020-08" db="EMBL/GenBank/DDBJ databases">
        <title>Genomic Encyclopedia of Type Strains, Phase III (KMG-III): the genomes of soil and plant-associated and newly described type strains.</title>
        <authorList>
            <person name="Whitman W."/>
        </authorList>
    </citation>
    <scope>NUCLEOTIDE SEQUENCE [LARGE SCALE GENOMIC DNA]</scope>
    <source>
        <strain evidence="2 3">CECT 7015</strain>
    </source>
</reference>
<evidence type="ECO:0000313" key="2">
    <source>
        <dbReference type="EMBL" id="MBB3147738.1"/>
    </source>
</evidence>
<evidence type="ECO:0000256" key="1">
    <source>
        <dbReference type="SAM" id="Coils"/>
    </source>
</evidence>
<gene>
    <name evidence="2" type="ORF">FHS21_004170</name>
</gene>